<reference evidence="4" key="2">
    <citation type="submission" date="2025-08" db="UniProtKB">
        <authorList>
            <consortium name="Ensembl"/>
        </authorList>
    </citation>
    <scope>IDENTIFICATION</scope>
</reference>
<organism evidence="4 5">
    <name type="scientific">Ciona savignyi</name>
    <name type="common">Pacific transparent sea squirt</name>
    <dbReference type="NCBI Taxonomy" id="51511"/>
    <lineage>
        <taxon>Eukaryota</taxon>
        <taxon>Metazoa</taxon>
        <taxon>Chordata</taxon>
        <taxon>Tunicata</taxon>
        <taxon>Ascidiacea</taxon>
        <taxon>Phlebobranchia</taxon>
        <taxon>Cionidae</taxon>
        <taxon>Ciona</taxon>
    </lineage>
</organism>
<evidence type="ECO:0000313" key="5">
    <source>
        <dbReference type="Proteomes" id="UP000007875"/>
    </source>
</evidence>
<sequence length="215" mass="24067">MSGLTEQIMRETFAGFGNILEIRVFPDKGYSFIRFDNHTDAAQAITSKHGATIEGYTVKCSWGKEGAGLGSSNIGSNFTNGVGGMDNMQMNQWSPAGADMWGVNQQQQQSQQYNQWTTWRNPTNQQQPQNSWNAWAPNQMSNNTWAPPNQMGSNNTWTPNTTTQQNMSGQGNSWGWPSMGGHQNAGDAWGSNGGQERMWNNWEHPGFWKFDRQSC</sequence>
<dbReference type="STRING" id="51511.ENSCSAVP00000013731"/>
<evidence type="ECO:0000256" key="1">
    <source>
        <dbReference type="ARBA" id="ARBA00022884"/>
    </source>
</evidence>
<dbReference type="GO" id="GO:0003723">
    <property type="term" value="F:RNA binding"/>
    <property type="evidence" value="ECO:0007669"/>
    <property type="project" value="UniProtKB-UniRule"/>
</dbReference>
<keyword evidence="5" id="KW-1185">Reference proteome</keyword>
<evidence type="ECO:0000313" key="4">
    <source>
        <dbReference type="Ensembl" id="ENSCSAVP00000013731.1"/>
    </source>
</evidence>
<protein>
    <recommendedName>
        <fullName evidence="3">RRM domain-containing protein</fullName>
    </recommendedName>
</protein>
<dbReference type="InParanoid" id="H2Z819"/>
<dbReference type="SUPFAM" id="SSF54928">
    <property type="entry name" value="RNA-binding domain, RBD"/>
    <property type="match status" value="1"/>
</dbReference>
<dbReference type="Ensembl" id="ENSCSAVT00000013889.1">
    <property type="protein sequence ID" value="ENSCSAVP00000013731.1"/>
    <property type="gene ID" value="ENSCSAVG00000008050.1"/>
</dbReference>
<dbReference type="SMART" id="SM00360">
    <property type="entry name" value="RRM"/>
    <property type="match status" value="1"/>
</dbReference>
<dbReference type="eggNOG" id="KOG0148">
    <property type="taxonomic scope" value="Eukaryota"/>
</dbReference>
<proteinExistence type="predicted"/>
<name>H2Z819_CIOSA</name>
<feature type="domain" description="RRM" evidence="3">
    <location>
        <begin position="1"/>
        <end position="65"/>
    </location>
</feature>
<dbReference type="InterPro" id="IPR012677">
    <property type="entry name" value="Nucleotide-bd_a/b_plait_sf"/>
</dbReference>
<dbReference type="AlphaFoldDB" id="H2Z819"/>
<reference evidence="4" key="3">
    <citation type="submission" date="2025-09" db="UniProtKB">
        <authorList>
            <consortium name="Ensembl"/>
        </authorList>
    </citation>
    <scope>IDENTIFICATION</scope>
</reference>
<dbReference type="InterPro" id="IPR035979">
    <property type="entry name" value="RBD_domain_sf"/>
</dbReference>
<dbReference type="Proteomes" id="UP000007875">
    <property type="component" value="Unassembled WGS sequence"/>
</dbReference>
<dbReference type="Gene3D" id="3.30.70.330">
    <property type="match status" value="1"/>
</dbReference>
<keyword evidence="1 2" id="KW-0694">RNA-binding</keyword>
<evidence type="ECO:0000259" key="3">
    <source>
        <dbReference type="PROSITE" id="PS50102"/>
    </source>
</evidence>
<dbReference type="PANTHER" id="PTHR10352">
    <property type="entry name" value="EUKARYOTIC TRANSLATION INITIATION FACTOR 3 SUBUNIT G"/>
    <property type="match status" value="1"/>
</dbReference>
<accession>H2Z819</accession>
<dbReference type="PROSITE" id="PS50102">
    <property type="entry name" value="RRM"/>
    <property type="match status" value="1"/>
</dbReference>
<dbReference type="GeneTree" id="ENSGT00940000168168"/>
<dbReference type="Pfam" id="PF00076">
    <property type="entry name" value="RRM_1"/>
    <property type="match status" value="1"/>
</dbReference>
<evidence type="ECO:0000256" key="2">
    <source>
        <dbReference type="PROSITE-ProRule" id="PRU00176"/>
    </source>
</evidence>
<reference evidence="5" key="1">
    <citation type="submission" date="2003-08" db="EMBL/GenBank/DDBJ databases">
        <authorList>
            <person name="Birren B."/>
            <person name="Nusbaum C."/>
            <person name="Abebe A."/>
            <person name="Abouelleil A."/>
            <person name="Adekoya E."/>
            <person name="Ait-zahra M."/>
            <person name="Allen N."/>
            <person name="Allen T."/>
            <person name="An P."/>
            <person name="Anderson M."/>
            <person name="Anderson S."/>
            <person name="Arachchi H."/>
            <person name="Armbruster J."/>
            <person name="Bachantsang P."/>
            <person name="Baldwin J."/>
            <person name="Barry A."/>
            <person name="Bayul T."/>
            <person name="Blitshsteyn B."/>
            <person name="Bloom T."/>
            <person name="Blye J."/>
            <person name="Boguslavskiy L."/>
            <person name="Borowsky M."/>
            <person name="Boukhgalter B."/>
            <person name="Brunache A."/>
            <person name="Butler J."/>
            <person name="Calixte N."/>
            <person name="Calvo S."/>
            <person name="Camarata J."/>
            <person name="Campo K."/>
            <person name="Chang J."/>
            <person name="Cheshatsang Y."/>
            <person name="Citroen M."/>
            <person name="Collymore A."/>
            <person name="Considine T."/>
            <person name="Cook A."/>
            <person name="Cooke P."/>
            <person name="Corum B."/>
            <person name="Cuomo C."/>
            <person name="David R."/>
            <person name="Dawoe T."/>
            <person name="Degray S."/>
            <person name="Dodge S."/>
            <person name="Dooley K."/>
            <person name="Dorje P."/>
            <person name="Dorjee K."/>
            <person name="Dorris L."/>
            <person name="Duffey N."/>
            <person name="Dupes A."/>
            <person name="Elkins T."/>
            <person name="Engels R."/>
            <person name="Erickson J."/>
            <person name="Farina A."/>
            <person name="Faro S."/>
            <person name="Ferreira P."/>
            <person name="Fischer H."/>
            <person name="Fitzgerald M."/>
            <person name="Foley K."/>
            <person name="Gage D."/>
            <person name="Galagan J."/>
            <person name="Gearin G."/>
            <person name="Gnerre S."/>
            <person name="Gnirke A."/>
            <person name="Goyette A."/>
            <person name="Graham J."/>
            <person name="Grandbois E."/>
            <person name="Gyaltsen K."/>
            <person name="Hafez N."/>
            <person name="Hagopian D."/>
            <person name="Hagos B."/>
            <person name="Hall J."/>
            <person name="Hatcher B."/>
            <person name="Heller A."/>
            <person name="Higgins H."/>
            <person name="Honan T."/>
            <person name="Horn A."/>
            <person name="Houde N."/>
            <person name="Hughes L."/>
            <person name="Hulme W."/>
            <person name="Husby E."/>
            <person name="Iliev I."/>
            <person name="Jaffe D."/>
            <person name="Jones C."/>
            <person name="Kamal M."/>
            <person name="Kamat A."/>
            <person name="Kamvysselis M."/>
            <person name="Karlsson E."/>
            <person name="Kells C."/>
            <person name="Kieu A."/>
            <person name="Kisner P."/>
            <person name="Kodira C."/>
            <person name="Kulbokas E."/>
            <person name="Labutti K."/>
            <person name="Lama D."/>
            <person name="Landers T."/>
            <person name="Leger J."/>
            <person name="Levine S."/>
            <person name="Lewis D."/>
            <person name="Lewis T."/>
            <person name="Lindblad-toh K."/>
            <person name="Liu X."/>
            <person name="Lokyitsang T."/>
            <person name="Lokyitsang Y."/>
            <person name="Lucien O."/>
            <person name="Lui A."/>
            <person name="Ma L.J."/>
            <person name="Mabbitt R."/>
            <person name="Macdonald J."/>
            <person name="Maclean C."/>
            <person name="Major J."/>
            <person name="Manning J."/>
            <person name="Marabella R."/>
            <person name="Maru K."/>
            <person name="Matthews C."/>
            <person name="Mauceli E."/>
            <person name="Mccarthy M."/>
            <person name="Mcdonough S."/>
            <person name="Mcghee T."/>
            <person name="Meldrim J."/>
            <person name="Meneus L."/>
            <person name="Mesirov J."/>
            <person name="Mihalev A."/>
            <person name="Mihova T."/>
            <person name="Mikkelsen T."/>
            <person name="Mlenga V."/>
            <person name="Moru K."/>
            <person name="Mozes J."/>
            <person name="Mulrain L."/>
            <person name="Munson G."/>
            <person name="Naylor J."/>
            <person name="Newes C."/>
            <person name="Nguyen C."/>
            <person name="Nguyen N."/>
            <person name="Nguyen T."/>
            <person name="Nicol R."/>
            <person name="Nielsen C."/>
            <person name="Nizzari M."/>
            <person name="Norbu C."/>
            <person name="Norbu N."/>
            <person name="O'donnell P."/>
            <person name="Okoawo O."/>
            <person name="O'leary S."/>
            <person name="Omotosho B."/>
            <person name="O'neill K."/>
            <person name="Osman S."/>
            <person name="Parker S."/>
            <person name="Perrin D."/>
            <person name="Phunkhang P."/>
            <person name="Piqani B."/>
            <person name="Purcell S."/>
            <person name="Rachupka T."/>
            <person name="Ramasamy U."/>
            <person name="Rameau R."/>
            <person name="Ray V."/>
            <person name="Raymond C."/>
            <person name="Retta R."/>
            <person name="Richardson S."/>
            <person name="Rise C."/>
            <person name="Rodriguez J."/>
            <person name="Rogers J."/>
            <person name="Rogov P."/>
            <person name="Rutman M."/>
            <person name="Schupbach R."/>
            <person name="Seaman C."/>
            <person name="Settipalli S."/>
            <person name="Sharpe T."/>
            <person name="Sheridan J."/>
            <person name="Sherpa N."/>
            <person name="Shi J."/>
            <person name="Smirnov S."/>
            <person name="Smith C."/>
            <person name="Sougnez C."/>
            <person name="Spencer B."/>
            <person name="Stalker J."/>
            <person name="Stange-thomann N."/>
            <person name="Stavropoulos S."/>
            <person name="Stetson K."/>
            <person name="Stone C."/>
            <person name="Stone S."/>
            <person name="Stubbs M."/>
            <person name="Talamas J."/>
            <person name="Tchuinga P."/>
            <person name="Tenzing P."/>
            <person name="Tesfaye S."/>
            <person name="Theodore J."/>
            <person name="Thoulutsang Y."/>
            <person name="Topham K."/>
            <person name="Towey S."/>
            <person name="Tsamla T."/>
            <person name="Tsomo N."/>
            <person name="Vallee D."/>
            <person name="Vassiliev H."/>
            <person name="Venkataraman V."/>
            <person name="Vinson J."/>
            <person name="Vo A."/>
            <person name="Wade C."/>
            <person name="Wang S."/>
            <person name="Wangchuk T."/>
            <person name="Wangdi T."/>
            <person name="Whittaker C."/>
            <person name="Wilkinson J."/>
            <person name="Wu Y."/>
            <person name="Wyman D."/>
            <person name="Yadav S."/>
            <person name="Yang S."/>
            <person name="Yang X."/>
            <person name="Yeager S."/>
            <person name="Yee E."/>
            <person name="Young G."/>
            <person name="Zainoun J."/>
            <person name="Zembeck L."/>
            <person name="Zimmer A."/>
            <person name="Zody M."/>
            <person name="Lander E."/>
        </authorList>
    </citation>
    <scope>NUCLEOTIDE SEQUENCE [LARGE SCALE GENOMIC DNA]</scope>
</reference>
<dbReference type="HOGENOM" id="CLU_1282839_0_0_1"/>
<dbReference type="InterPro" id="IPR000504">
    <property type="entry name" value="RRM_dom"/>
</dbReference>